<name>A0A9X7ZHC9_9MYCO</name>
<keyword evidence="1" id="KW-0472">Membrane</keyword>
<organism evidence="2 3">
    <name type="scientific">Mycolicibacter heraklionensis</name>
    <dbReference type="NCBI Taxonomy" id="512402"/>
    <lineage>
        <taxon>Bacteria</taxon>
        <taxon>Bacillati</taxon>
        <taxon>Actinomycetota</taxon>
        <taxon>Actinomycetes</taxon>
        <taxon>Mycobacteriales</taxon>
        <taxon>Mycobacteriaceae</taxon>
        <taxon>Mycolicibacter</taxon>
    </lineage>
</organism>
<accession>A0A9X7ZHC9</accession>
<gene>
    <name evidence="2" type="ORF">K3U94_06315</name>
</gene>
<sequence>MMKTMLVTCGLLSFAWVLGIGITAVFPAAMPEAFRDICSSQTESSLEFAEGEGIDQAEQNGRPRTPIRSVKMTETCQPPVVPGNYVLAATILTLFFFMAIVVPIVGPIVIKTPWGEYRGARPMTSPLVAQTANAADAGVLEYDAE</sequence>
<keyword evidence="1" id="KW-1133">Transmembrane helix</keyword>
<dbReference type="Proteomes" id="UP000825008">
    <property type="component" value="Chromosome"/>
</dbReference>
<evidence type="ECO:0000313" key="3">
    <source>
        <dbReference type="Proteomes" id="UP000825008"/>
    </source>
</evidence>
<feature type="transmembrane region" description="Helical" evidence="1">
    <location>
        <begin position="85"/>
        <end position="110"/>
    </location>
</feature>
<reference evidence="2" key="1">
    <citation type="submission" date="2021-08" db="EMBL/GenBank/DDBJ databases">
        <title>Whole genome sequencing of non-tuberculosis mycobacteria type-strains.</title>
        <authorList>
            <person name="Igarashi Y."/>
            <person name="Osugi A."/>
            <person name="Mitarai S."/>
        </authorList>
    </citation>
    <scope>NUCLEOTIDE SEQUENCE</scope>
    <source>
        <strain evidence="2">JCM 30995</strain>
    </source>
</reference>
<keyword evidence="1" id="KW-0812">Transmembrane</keyword>
<dbReference type="EMBL" id="CP080997">
    <property type="protein sequence ID" value="QZA08885.1"/>
    <property type="molecule type" value="Genomic_DNA"/>
</dbReference>
<protein>
    <submittedName>
        <fullName evidence="2">Uncharacterized protein</fullName>
    </submittedName>
</protein>
<dbReference type="KEGG" id="mher:K3U94_06315"/>
<dbReference type="RefSeq" id="WP_220695946.1">
    <property type="nucleotide sequence ID" value="NZ_CP080997.1"/>
</dbReference>
<evidence type="ECO:0000313" key="2">
    <source>
        <dbReference type="EMBL" id="QZA08885.1"/>
    </source>
</evidence>
<evidence type="ECO:0000256" key="1">
    <source>
        <dbReference type="SAM" id="Phobius"/>
    </source>
</evidence>
<proteinExistence type="predicted"/>
<dbReference type="AlphaFoldDB" id="A0A9X7ZHC9"/>